<feature type="domain" description="Cytochrome c" evidence="6">
    <location>
        <begin position="68"/>
        <end position="153"/>
    </location>
</feature>
<keyword evidence="3 4" id="KW-0408">Iron</keyword>
<reference evidence="8" key="1">
    <citation type="submission" date="2016-10" db="EMBL/GenBank/DDBJ databases">
        <authorList>
            <person name="Varghese N."/>
            <person name="Submissions S."/>
        </authorList>
    </citation>
    <scope>NUCLEOTIDE SEQUENCE [LARGE SCALE GENOMIC DNA]</scope>
    <source>
        <strain evidence="8">DSM 24536</strain>
    </source>
</reference>
<proteinExistence type="predicted"/>
<feature type="chain" id="PRO_5011512638" evidence="5">
    <location>
        <begin position="30"/>
        <end position="156"/>
    </location>
</feature>
<evidence type="ECO:0000256" key="2">
    <source>
        <dbReference type="ARBA" id="ARBA00022723"/>
    </source>
</evidence>
<organism evidence="7 8">
    <name type="scientific">Daejeonella rubra</name>
    <dbReference type="NCBI Taxonomy" id="990371"/>
    <lineage>
        <taxon>Bacteria</taxon>
        <taxon>Pseudomonadati</taxon>
        <taxon>Bacteroidota</taxon>
        <taxon>Sphingobacteriia</taxon>
        <taxon>Sphingobacteriales</taxon>
        <taxon>Sphingobacteriaceae</taxon>
        <taxon>Daejeonella</taxon>
    </lineage>
</organism>
<dbReference type="GO" id="GO:0009055">
    <property type="term" value="F:electron transfer activity"/>
    <property type="evidence" value="ECO:0007669"/>
    <property type="project" value="InterPro"/>
</dbReference>
<dbReference type="PANTHER" id="PTHR40394">
    <property type="entry name" value="LIPOPROTEIN-RELATED"/>
    <property type="match status" value="1"/>
</dbReference>
<protein>
    <submittedName>
        <fullName evidence="7">Cytochrome C oxidase, cbb3-type, subunit III</fullName>
    </submittedName>
</protein>
<dbReference type="InterPro" id="IPR036909">
    <property type="entry name" value="Cyt_c-like_dom_sf"/>
</dbReference>
<dbReference type="GO" id="GO:0020037">
    <property type="term" value="F:heme binding"/>
    <property type="evidence" value="ECO:0007669"/>
    <property type="project" value="InterPro"/>
</dbReference>
<dbReference type="PANTHER" id="PTHR40394:SF2">
    <property type="entry name" value="QUINOL:CYTOCHROME C OXIDOREDUCTASE MEMBRANE PROTEIN"/>
    <property type="match status" value="1"/>
</dbReference>
<gene>
    <name evidence="7" type="ORF">SAMN05421813_11034</name>
</gene>
<name>A0A1G9SFH5_9SPHI</name>
<dbReference type="AlphaFoldDB" id="A0A1G9SFH5"/>
<dbReference type="PROSITE" id="PS51007">
    <property type="entry name" value="CYTC"/>
    <property type="match status" value="1"/>
</dbReference>
<dbReference type="GO" id="GO:0046872">
    <property type="term" value="F:metal ion binding"/>
    <property type="evidence" value="ECO:0007669"/>
    <property type="project" value="UniProtKB-KW"/>
</dbReference>
<dbReference type="EMBL" id="FNHH01000010">
    <property type="protein sequence ID" value="SDM34228.1"/>
    <property type="molecule type" value="Genomic_DNA"/>
</dbReference>
<dbReference type="Gene3D" id="1.10.760.10">
    <property type="entry name" value="Cytochrome c-like domain"/>
    <property type="match status" value="1"/>
</dbReference>
<keyword evidence="1 4" id="KW-0349">Heme</keyword>
<keyword evidence="5" id="KW-0732">Signal</keyword>
<dbReference type="Proteomes" id="UP000199226">
    <property type="component" value="Unassembled WGS sequence"/>
</dbReference>
<accession>A0A1G9SFH5</accession>
<evidence type="ECO:0000256" key="5">
    <source>
        <dbReference type="SAM" id="SignalP"/>
    </source>
</evidence>
<evidence type="ECO:0000256" key="4">
    <source>
        <dbReference type="PROSITE-ProRule" id="PRU00433"/>
    </source>
</evidence>
<keyword evidence="8" id="KW-1185">Reference proteome</keyword>
<dbReference type="SUPFAM" id="SSF46626">
    <property type="entry name" value="Cytochrome c"/>
    <property type="match status" value="1"/>
</dbReference>
<keyword evidence="2 4" id="KW-0479">Metal-binding</keyword>
<evidence type="ECO:0000256" key="1">
    <source>
        <dbReference type="ARBA" id="ARBA00022617"/>
    </source>
</evidence>
<dbReference type="OrthoDB" id="9811395at2"/>
<feature type="signal peptide" evidence="5">
    <location>
        <begin position="1"/>
        <end position="29"/>
    </location>
</feature>
<evidence type="ECO:0000259" key="6">
    <source>
        <dbReference type="PROSITE" id="PS51007"/>
    </source>
</evidence>
<dbReference type="Pfam" id="PF13442">
    <property type="entry name" value="Cytochrome_CBB3"/>
    <property type="match status" value="1"/>
</dbReference>
<sequence length="156" mass="17727">MRMKNFNIFKILLLSTVCLFILTAANNYSHDSKDYHTITSLGDTVKQEAWLAPEWADTIKNKVPVNSETIAKGEELYNMYCFSCHGDTGYGDGPAGGSMGIRPANFHDQKVIKQKDGAIFWKLTNGKGNMPPFKEILTEEQRWQMVTYLRELGKQQ</sequence>
<evidence type="ECO:0000313" key="7">
    <source>
        <dbReference type="EMBL" id="SDM34228.1"/>
    </source>
</evidence>
<dbReference type="STRING" id="990371.SAMN05421813_11034"/>
<evidence type="ECO:0000313" key="8">
    <source>
        <dbReference type="Proteomes" id="UP000199226"/>
    </source>
</evidence>
<evidence type="ECO:0000256" key="3">
    <source>
        <dbReference type="ARBA" id="ARBA00023004"/>
    </source>
</evidence>
<dbReference type="InterPro" id="IPR009056">
    <property type="entry name" value="Cyt_c-like_dom"/>
</dbReference>